<gene>
    <name evidence="2" type="ORF">BS50DRAFT_544981</name>
</gene>
<organism evidence="2 3">
    <name type="scientific">Corynespora cassiicola Philippines</name>
    <dbReference type="NCBI Taxonomy" id="1448308"/>
    <lineage>
        <taxon>Eukaryota</taxon>
        <taxon>Fungi</taxon>
        <taxon>Dikarya</taxon>
        <taxon>Ascomycota</taxon>
        <taxon>Pezizomycotina</taxon>
        <taxon>Dothideomycetes</taxon>
        <taxon>Pleosporomycetidae</taxon>
        <taxon>Pleosporales</taxon>
        <taxon>Corynesporascaceae</taxon>
        <taxon>Corynespora</taxon>
    </lineage>
</organism>
<dbReference type="Pfam" id="PF00106">
    <property type="entry name" value="adh_short"/>
    <property type="match status" value="1"/>
</dbReference>
<dbReference type="OrthoDB" id="5296at2759"/>
<name>A0A2T2P421_CORCC</name>
<dbReference type="Proteomes" id="UP000240883">
    <property type="component" value="Unassembled WGS sequence"/>
</dbReference>
<keyword evidence="1" id="KW-0560">Oxidoreductase</keyword>
<dbReference type="Gene3D" id="3.40.50.720">
    <property type="entry name" value="NAD(P)-binding Rossmann-like Domain"/>
    <property type="match status" value="1"/>
</dbReference>
<dbReference type="GO" id="GO:0005739">
    <property type="term" value="C:mitochondrion"/>
    <property type="evidence" value="ECO:0007669"/>
    <property type="project" value="TreeGrafter"/>
</dbReference>
<dbReference type="EMBL" id="KZ678130">
    <property type="protein sequence ID" value="PSN72437.1"/>
    <property type="molecule type" value="Genomic_DNA"/>
</dbReference>
<dbReference type="InterPro" id="IPR036291">
    <property type="entry name" value="NAD(P)-bd_dom_sf"/>
</dbReference>
<dbReference type="AlphaFoldDB" id="A0A2T2P421"/>
<dbReference type="SUPFAM" id="SSF51735">
    <property type="entry name" value="NAD(P)-binding Rossmann-fold domains"/>
    <property type="match status" value="1"/>
</dbReference>
<dbReference type="GO" id="GO:0006635">
    <property type="term" value="P:fatty acid beta-oxidation"/>
    <property type="evidence" value="ECO:0007669"/>
    <property type="project" value="TreeGrafter"/>
</dbReference>
<keyword evidence="3" id="KW-1185">Reference proteome</keyword>
<reference evidence="2 3" key="1">
    <citation type="journal article" date="2018" name="Front. Microbiol.">
        <title>Genome-Wide Analysis of Corynespora cassiicola Leaf Fall Disease Putative Effectors.</title>
        <authorList>
            <person name="Lopez D."/>
            <person name="Ribeiro S."/>
            <person name="Label P."/>
            <person name="Fumanal B."/>
            <person name="Venisse J.S."/>
            <person name="Kohler A."/>
            <person name="de Oliveira R.R."/>
            <person name="Labutti K."/>
            <person name="Lipzen A."/>
            <person name="Lail K."/>
            <person name="Bauer D."/>
            <person name="Ohm R.A."/>
            <person name="Barry K.W."/>
            <person name="Spatafora J."/>
            <person name="Grigoriev I.V."/>
            <person name="Martin F.M."/>
            <person name="Pujade-Renaud V."/>
        </authorList>
    </citation>
    <scope>NUCLEOTIDE SEQUENCE [LARGE SCALE GENOMIC DNA]</scope>
    <source>
        <strain evidence="2 3">Philippines</strain>
    </source>
</reference>
<dbReference type="STRING" id="1448308.A0A2T2P421"/>
<accession>A0A2T2P421</accession>
<evidence type="ECO:0000256" key="1">
    <source>
        <dbReference type="ARBA" id="ARBA00023002"/>
    </source>
</evidence>
<evidence type="ECO:0000313" key="3">
    <source>
        <dbReference type="Proteomes" id="UP000240883"/>
    </source>
</evidence>
<evidence type="ECO:0000313" key="2">
    <source>
        <dbReference type="EMBL" id="PSN72437.1"/>
    </source>
</evidence>
<dbReference type="PRINTS" id="PR00081">
    <property type="entry name" value="GDHRDH"/>
</dbReference>
<proteinExistence type="predicted"/>
<sequence length="292" mass="31390">MAFVDIPLEGKIILITGGASGIGLSLAKQSYSQGARVLVADIRSTPDLDTFAQGKDSVLDVPCDVTKFSELRKALDACEEKWNDVPDAYGICAGLFEPSFSNFWLDPEDEGYKQVEVNVSHPIKLTRLAMTKSLGRGKRASVCIISSIGGIAGNIAAPLYCATKHAVVGFVKSLKDSEPITGVKVTAICPAVVNTPLFTPEKQSQFSYHASKALSPDTVAEHMTQLIQEKRYGCGTVLELSLKGSRVIPEWNIPPPDGEGTGAEFDMEAFTKAMLKPIVEKLDTERGTGPKL</sequence>
<dbReference type="GO" id="GO:0008670">
    <property type="term" value="F:2,4-dienoyl-CoA reductase (NADPH) activity"/>
    <property type="evidence" value="ECO:0007669"/>
    <property type="project" value="TreeGrafter"/>
</dbReference>
<protein>
    <submittedName>
        <fullName evidence="2">NAD(P)-binding protein</fullName>
    </submittedName>
</protein>
<dbReference type="InterPro" id="IPR002347">
    <property type="entry name" value="SDR_fam"/>
</dbReference>
<dbReference type="PANTHER" id="PTHR43658">
    <property type="entry name" value="SHORT-CHAIN DEHYDROGENASE/REDUCTASE"/>
    <property type="match status" value="1"/>
</dbReference>
<dbReference type="PANTHER" id="PTHR43658:SF8">
    <property type="entry name" value="17-BETA-HYDROXYSTEROID DEHYDROGENASE 14-RELATED"/>
    <property type="match status" value="1"/>
</dbReference>